<proteinExistence type="predicted"/>
<dbReference type="RefSeq" id="WP_147434211.1">
    <property type="nucleotide sequence ID" value="NZ_UIHC01000029.1"/>
</dbReference>
<keyword evidence="1" id="KW-1133">Transmembrane helix</keyword>
<dbReference type="EMBL" id="UIHC01000029">
    <property type="protein sequence ID" value="SUZ32824.1"/>
    <property type="molecule type" value="Genomic_DNA"/>
</dbReference>
<keyword evidence="1" id="KW-0812">Transmembrane</keyword>
<name>A0A3B0MVR5_9RHOB</name>
<organism evidence="2 3">
    <name type="scientific">Roseinatronobacter ekhonensis</name>
    <dbReference type="NCBI Taxonomy" id="254356"/>
    <lineage>
        <taxon>Bacteria</taxon>
        <taxon>Pseudomonadati</taxon>
        <taxon>Pseudomonadota</taxon>
        <taxon>Alphaproteobacteria</taxon>
        <taxon>Rhodobacterales</taxon>
        <taxon>Paracoccaceae</taxon>
        <taxon>Roseinatronobacter</taxon>
    </lineage>
</organism>
<reference evidence="3" key="1">
    <citation type="submission" date="2018-08" db="EMBL/GenBank/DDBJ databases">
        <authorList>
            <person name="Rodrigo-Torres L."/>
            <person name="Arahal R. D."/>
            <person name="Lucena T."/>
        </authorList>
    </citation>
    <scope>NUCLEOTIDE SEQUENCE [LARGE SCALE GENOMIC DNA]</scope>
    <source>
        <strain evidence="3">CECT 7235</strain>
    </source>
</reference>
<dbReference type="OrthoDB" id="9891367at2"/>
<sequence length="232" mass="25937">MEDLRRLKGYHESIFSEFAAAMTKGNAADTFEGWVSVGLLLLPGIPLWFFWDELLRWSGGYGETVAGVVIFLQAASLLLLRPPLMRRIQDLSRWLDARRKKQRPNYLDETNPALTGLQDSLRSVPETRVRELTAIGDDLARQDREQNVRVALTQMIDKQSLANSSKMRFFLVDRSIPALEPEPGSMLLLGSDGTWSDISPSEVLADEGSPEVSEEIFVSVVARLGGSMPRES</sequence>
<gene>
    <name evidence="2" type="ORF">ROE7235_02587</name>
</gene>
<evidence type="ECO:0000313" key="2">
    <source>
        <dbReference type="EMBL" id="SUZ32824.1"/>
    </source>
</evidence>
<evidence type="ECO:0000313" key="3">
    <source>
        <dbReference type="Proteomes" id="UP000272908"/>
    </source>
</evidence>
<dbReference type="Proteomes" id="UP000272908">
    <property type="component" value="Unassembled WGS sequence"/>
</dbReference>
<protein>
    <submittedName>
        <fullName evidence="2">Uncharacterized protein</fullName>
    </submittedName>
</protein>
<feature type="transmembrane region" description="Helical" evidence="1">
    <location>
        <begin position="57"/>
        <end position="80"/>
    </location>
</feature>
<keyword evidence="3" id="KW-1185">Reference proteome</keyword>
<feature type="transmembrane region" description="Helical" evidence="1">
    <location>
        <begin position="31"/>
        <end position="51"/>
    </location>
</feature>
<keyword evidence="1" id="KW-0472">Membrane</keyword>
<accession>A0A3B0MVR5</accession>
<evidence type="ECO:0000256" key="1">
    <source>
        <dbReference type="SAM" id="Phobius"/>
    </source>
</evidence>
<dbReference type="AlphaFoldDB" id="A0A3B0MVR5"/>